<dbReference type="Pfam" id="PF01063">
    <property type="entry name" value="Aminotran_4"/>
    <property type="match status" value="1"/>
</dbReference>
<evidence type="ECO:0000256" key="1">
    <source>
        <dbReference type="SAM" id="SignalP"/>
    </source>
</evidence>
<dbReference type="Gene3D" id="3.20.10.10">
    <property type="entry name" value="D-amino Acid Aminotransferase, subunit A, domain 2"/>
    <property type="match status" value="1"/>
</dbReference>
<keyword evidence="3" id="KW-1185">Reference proteome</keyword>
<dbReference type="AlphaFoldDB" id="A0A1E7F4L7"/>
<dbReference type="PANTHER" id="PTHR47703">
    <property type="entry name" value="D-AMINOACID AMINOTRANSFERASE-LIKE PLP-DEPENDENT ENZYMES SUPERFAMILY PROTEIN"/>
    <property type="match status" value="1"/>
</dbReference>
<dbReference type="SUPFAM" id="SSF56752">
    <property type="entry name" value="D-aminoacid aminotransferase-like PLP-dependent enzymes"/>
    <property type="match status" value="1"/>
</dbReference>
<dbReference type="InParanoid" id="A0A1E7F4L7"/>
<protein>
    <submittedName>
        <fullName evidence="2">Uncharacterized protein</fullName>
    </submittedName>
</protein>
<dbReference type="InterPro" id="IPR043132">
    <property type="entry name" value="BCAT-like_C"/>
</dbReference>
<feature type="chain" id="PRO_5009192648" evidence="1">
    <location>
        <begin position="18"/>
        <end position="531"/>
    </location>
</feature>
<dbReference type="PANTHER" id="PTHR47703:SF2">
    <property type="entry name" value="D-AMINOACID AMINOTRANSFERASE-LIKE PLP-DEPENDENT ENZYMES SUPERFAMILY PROTEIN"/>
    <property type="match status" value="1"/>
</dbReference>
<accession>A0A1E7F4L7</accession>
<gene>
    <name evidence="2" type="ORF">FRACYDRAFT_243604</name>
</gene>
<keyword evidence="1" id="KW-0732">Signal</keyword>
<evidence type="ECO:0000313" key="2">
    <source>
        <dbReference type="EMBL" id="OEU13087.1"/>
    </source>
</evidence>
<evidence type="ECO:0000313" key="3">
    <source>
        <dbReference type="Proteomes" id="UP000095751"/>
    </source>
</evidence>
<dbReference type="GO" id="GO:0003824">
    <property type="term" value="F:catalytic activity"/>
    <property type="evidence" value="ECO:0007669"/>
    <property type="project" value="InterPro"/>
</dbReference>
<dbReference type="InterPro" id="IPR001544">
    <property type="entry name" value="Aminotrans_IV"/>
</dbReference>
<organism evidence="2 3">
    <name type="scientific">Fragilariopsis cylindrus CCMP1102</name>
    <dbReference type="NCBI Taxonomy" id="635003"/>
    <lineage>
        <taxon>Eukaryota</taxon>
        <taxon>Sar</taxon>
        <taxon>Stramenopiles</taxon>
        <taxon>Ochrophyta</taxon>
        <taxon>Bacillariophyta</taxon>
        <taxon>Bacillariophyceae</taxon>
        <taxon>Bacillariophycidae</taxon>
        <taxon>Bacillariales</taxon>
        <taxon>Bacillariaceae</taxon>
        <taxon>Fragilariopsis</taxon>
    </lineage>
</organism>
<sequence>MNELSLLQALLFVKVFATTSTVAFFSPQAITGRINLEKSKLPLFGVLISRIPTPTVLNWSKISEYDVDSKSFWLIDADADAEVSNSTSSYSSIEYDLTSPREWLEYCETQQGLDDYGMKHGGTACAGAYTVIRCDFHLDKKSWNIWGKDFHFNRLQESYRSLLLSNQLTDDDDDDDKLDENLRVQQAQSALDSNTKIMNLLLNEAKKTILDRNKIIRDDDEEEEEDTTIVVVMLTLLWEPDHVQTTTSDDRSSTIRVRGHAFSTLKKVSQLQLNDVGTTNSVGVVNPNPPVQAVIGYLTPTTTTATTTTDPNITSSHNTSSSIVSLPNRYQNFPQAKLSCWCRRRRLLEEMFKRDVDVGDVFLTKHQIDDGISNNQTASTTLTSIDSVELLEGLTSNIFVVYPGEILRTPPSTDVLGGYARQLIIDCAAKCGYQVEIGSISLKDSSLWKEIFLTSSIRLIIPVHKLLLPSSSSSNTDVVDGNNNIPLQLETFWEMEHLPNKLTTSFDDNHHNSQLYAYDEIYKQVMKQNNP</sequence>
<proteinExistence type="predicted"/>
<name>A0A1E7F4L7_9STRA</name>
<dbReference type="EMBL" id="KV784363">
    <property type="protein sequence ID" value="OEU13087.1"/>
    <property type="molecule type" value="Genomic_DNA"/>
</dbReference>
<dbReference type="Proteomes" id="UP000095751">
    <property type="component" value="Unassembled WGS sequence"/>
</dbReference>
<dbReference type="InterPro" id="IPR036038">
    <property type="entry name" value="Aminotransferase-like"/>
</dbReference>
<feature type="signal peptide" evidence="1">
    <location>
        <begin position="1"/>
        <end position="17"/>
    </location>
</feature>
<dbReference type="KEGG" id="fcy:FRACYDRAFT_243604"/>
<dbReference type="OrthoDB" id="59470at2759"/>
<reference evidence="2 3" key="1">
    <citation type="submission" date="2016-09" db="EMBL/GenBank/DDBJ databases">
        <title>Extensive genetic diversity and differential bi-allelic expression allows diatom success in the polar Southern Ocean.</title>
        <authorList>
            <consortium name="DOE Joint Genome Institute"/>
            <person name="Mock T."/>
            <person name="Otillar R.P."/>
            <person name="Strauss J."/>
            <person name="Dupont C."/>
            <person name="Frickenhaus S."/>
            <person name="Maumus F."/>
            <person name="Mcmullan M."/>
            <person name="Sanges R."/>
            <person name="Schmutz J."/>
            <person name="Toseland A."/>
            <person name="Valas R."/>
            <person name="Veluchamy A."/>
            <person name="Ward B.J."/>
            <person name="Allen A."/>
            <person name="Barry K."/>
            <person name="Falciatore A."/>
            <person name="Ferrante M."/>
            <person name="Fortunato A.E."/>
            <person name="Gloeckner G."/>
            <person name="Gruber A."/>
            <person name="Hipkin R."/>
            <person name="Janech M."/>
            <person name="Kroth P."/>
            <person name="Leese F."/>
            <person name="Lindquist E."/>
            <person name="Lyon B.R."/>
            <person name="Martin J."/>
            <person name="Mayer C."/>
            <person name="Parker M."/>
            <person name="Quesneville H."/>
            <person name="Raymond J."/>
            <person name="Uhlig C."/>
            <person name="Valentin K.U."/>
            <person name="Worden A.Z."/>
            <person name="Armbrust E.V."/>
            <person name="Bowler C."/>
            <person name="Green B."/>
            <person name="Moulton V."/>
            <person name="Van Oosterhout C."/>
            <person name="Grigoriev I."/>
        </authorList>
    </citation>
    <scope>NUCLEOTIDE SEQUENCE [LARGE SCALE GENOMIC DNA]</scope>
    <source>
        <strain evidence="2 3">CCMP1102</strain>
    </source>
</reference>